<reference evidence="13 14" key="1">
    <citation type="submission" date="2022-01" db="EMBL/GenBank/DDBJ databases">
        <authorList>
            <person name="Xiong W."/>
            <person name="Schranz E."/>
        </authorList>
    </citation>
    <scope>NUCLEOTIDE SEQUENCE [LARGE SCALE GENOMIC DNA]</scope>
</reference>
<keyword evidence="5 8" id="KW-0238">DNA-binding</keyword>
<feature type="chain" id="PRO_5043414995" description="Dof zinc finger protein" evidence="11">
    <location>
        <begin position="19"/>
        <end position="495"/>
    </location>
</feature>
<keyword evidence="7 8" id="KW-0539">Nucleus</keyword>
<keyword evidence="14" id="KW-1185">Reference proteome</keyword>
<dbReference type="Proteomes" id="UP001157418">
    <property type="component" value="Unassembled WGS sequence"/>
</dbReference>
<dbReference type="PANTHER" id="PTHR31992">
    <property type="entry name" value="DOF ZINC FINGER PROTEIN DOF1.4-RELATED"/>
    <property type="match status" value="1"/>
</dbReference>
<comment type="function">
    <text evidence="9">Transcription factor that binds specifically to a 5'-AA[AG]G-3' consensus core sequence.</text>
</comment>
<dbReference type="GO" id="GO:0005634">
    <property type="term" value="C:nucleus"/>
    <property type="evidence" value="ECO:0007669"/>
    <property type="project" value="UniProtKB-SubCell"/>
</dbReference>
<feature type="compositionally biased region" description="Gly residues" evidence="10">
    <location>
        <begin position="164"/>
        <end position="179"/>
    </location>
</feature>
<gene>
    <name evidence="13" type="ORF">LVIROSA_LOCUS15201</name>
</gene>
<evidence type="ECO:0000256" key="8">
    <source>
        <dbReference type="PROSITE-ProRule" id="PRU00071"/>
    </source>
</evidence>
<dbReference type="PROSITE" id="PS50884">
    <property type="entry name" value="ZF_DOF_2"/>
    <property type="match status" value="1"/>
</dbReference>
<feature type="region of interest" description="Disordered" evidence="10">
    <location>
        <begin position="143"/>
        <end position="198"/>
    </location>
</feature>
<evidence type="ECO:0000256" key="7">
    <source>
        <dbReference type="ARBA" id="ARBA00023242"/>
    </source>
</evidence>
<feature type="signal peptide" evidence="11">
    <location>
        <begin position="1"/>
        <end position="18"/>
    </location>
</feature>
<dbReference type="EMBL" id="CAKMRJ010002223">
    <property type="protein sequence ID" value="CAH1428256.1"/>
    <property type="molecule type" value="Genomic_DNA"/>
</dbReference>
<dbReference type="GO" id="GO:0008270">
    <property type="term" value="F:zinc ion binding"/>
    <property type="evidence" value="ECO:0007669"/>
    <property type="project" value="UniProtKB-KW"/>
</dbReference>
<evidence type="ECO:0000256" key="10">
    <source>
        <dbReference type="SAM" id="MobiDB-lite"/>
    </source>
</evidence>
<feature type="compositionally biased region" description="Basic and acidic residues" evidence="10">
    <location>
        <begin position="438"/>
        <end position="448"/>
    </location>
</feature>
<evidence type="ECO:0000313" key="13">
    <source>
        <dbReference type="EMBL" id="CAH1428256.1"/>
    </source>
</evidence>
<feature type="region of interest" description="Disordered" evidence="10">
    <location>
        <begin position="242"/>
        <end position="294"/>
    </location>
</feature>
<feature type="compositionally biased region" description="Low complexity" evidence="10">
    <location>
        <begin position="147"/>
        <end position="163"/>
    </location>
</feature>
<dbReference type="PANTHER" id="PTHR31992:SF205">
    <property type="entry name" value="DOF ZINC FINGER PROTEIN"/>
    <property type="match status" value="1"/>
</dbReference>
<evidence type="ECO:0000313" key="14">
    <source>
        <dbReference type="Proteomes" id="UP001157418"/>
    </source>
</evidence>
<feature type="domain" description="Dof-type" evidence="12">
    <location>
        <begin position="198"/>
        <end position="252"/>
    </location>
</feature>
<evidence type="ECO:0000256" key="2">
    <source>
        <dbReference type="ARBA" id="ARBA00022771"/>
    </source>
</evidence>
<keyword evidence="6 9" id="KW-0804">Transcription</keyword>
<comment type="caution">
    <text evidence="13">The sequence shown here is derived from an EMBL/GenBank/DDBJ whole genome shotgun (WGS) entry which is preliminary data.</text>
</comment>
<feature type="region of interest" description="Disordered" evidence="10">
    <location>
        <begin position="438"/>
        <end position="457"/>
    </location>
</feature>
<keyword evidence="3 9" id="KW-0862">Zinc</keyword>
<dbReference type="PROSITE" id="PS01361">
    <property type="entry name" value="ZF_DOF_1"/>
    <property type="match status" value="1"/>
</dbReference>
<sequence>MLWGVCLAGVCCTGLTGSNNGVSLENRCRKWLKYCVDDGVGVTTEGSYGGYSGFCLDTNGSPMKVISTKTEGWNEWYAIFDDFGSGVAQWLITEETTEEQESMGGVLIVHYECSIGGGSMKIRQWGSGCSVISDEFFGEKKREKQKSANVSSSPSKSGDIHSIGSGGGGGRLFGGGGGGGDRRLRPHHHHQGHGPQALKCPRCESLNTKFCYYNNYNLSQPRHFCKSCRRYWTKGGVLRNVPVGGGCRKTKRSKPKSSNNNPSSDATVRKSSHSQNSSSDSSSLTANTTTAKTKVKTTPIAPAAAAEVLSGIKSTNSAPTLLNFQESSSGFLNITQSSAPNPSFDPPLLNHSSAENNIFPEIETFTSLISSSTGQLPLGFNIAADISPFRMHHTGHLVENSNANQQQWMNTDHTMEDDLKVPDTGPLGFMDAHTDQTEFSGLHDKATNDELGTEDWDNGTDQALFDLTGSVDQSYWSQTQWDEHDHGHHQLNYLP</sequence>
<evidence type="ECO:0000256" key="4">
    <source>
        <dbReference type="ARBA" id="ARBA00023015"/>
    </source>
</evidence>
<dbReference type="GO" id="GO:0003677">
    <property type="term" value="F:DNA binding"/>
    <property type="evidence" value="ECO:0007669"/>
    <property type="project" value="UniProtKB-UniRule"/>
</dbReference>
<dbReference type="GO" id="GO:0003700">
    <property type="term" value="F:DNA-binding transcription factor activity"/>
    <property type="evidence" value="ECO:0007669"/>
    <property type="project" value="UniProtKB-UniRule"/>
</dbReference>
<evidence type="ECO:0000256" key="5">
    <source>
        <dbReference type="ARBA" id="ARBA00023125"/>
    </source>
</evidence>
<organism evidence="13 14">
    <name type="scientific">Lactuca virosa</name>
    <dbReference type="NCBI Taxonomy" id="75947"/>
    <lineage>
        <taxon>Eukaryota</taxon>
        <taxon>Viridiplantae</taxon>
        <taxon>Streptophyta</taxon>
        <taxon>Embryophyta</taxon>
        <taxon>Tracheophyta</taxon>
        <taxon>Spermatophyta</taxon>
        <taxon>Magnoliopsida</taxon>
        <taxon>eudicotyledons</taxon>
        <taxon>Gunneridae</taxon>
        <taxon>Pentapetalae</taxon>
        <taxon>asterids</taxon>
        <taxon>campanulids</taxon>
        <taxon>Asterales</taxon>
        <taxon>Asteraceae</taxon>
        <taxon>Cichorioideae</taxon>
        <taxon>Cichorieae</taxon>
        <taxon>Lactucinae</taxon>
        <taxon>Lactuca</taxon>
    </lineage>
</organism>
<dbReference type="Pfam" id="PF02701">
    <property type="entry name" value="Zn_ribbon_Dof"/>
    <property type="match status" value="1"/>
</dbReference>
<dbReference type="AlphaFoldDB" id="A0AAU9MMB9"/>
<evidence type="ECO:0000256" key="9">
    <source>
        <dbReference type="RuleBase" id="RU369094"/>
    </source>
</evidence>
<evidence type="ECO:0000256" key="6">
    <source>
        <dbReference type="ARBA" id="ARBA00023163"/>
    </source>
</evidence>
<dbReference type="InterPro" id="IPR045174">
    <property type="entry name" value="Dof"/>
</dbReference>
<keyword evidence="4 9" id="KW-0805">Transcription regulation</keyword>
<evidence type="ECO:0000259" key="12">
    <source>
        <dbReference type="PROSITE" id="PS50884"/>
    </source>
</evidence>
<accession>A0AAU9MMB9</accession>
<evidence type="ECO:0000256" key="11">
    <source>
        <dbReference type="SAM" id="SignalP"/>
    </source>
</evidence>
<dbReference type="InterPro" id="IPR003851">
    <property type="entry name" value="Znf_Dof"/>
</dbReference>
<protein>
    <recommendedName>
        <fullName evidence="9">Dof zinc finger protein</fullName>
    </recommendedName>
</protein>
<name>A0AAU9MMB9_9ASTR</name>
<evidence type="ECO:0000256" key="1">
    <source>
        <dbReference type="ARBA" id="ARBA00022723"/>
    </source>
</evidence>
<evidence type="ECO:0000256" key="3">
    <source>
        <dbReference type="ARBA" id="ARBA00022833"/>
    </source>
</evidence>
<feature type="compositionally biased region" description="Low complexity" evidence="10">
    <location>
        <begin position="273"/>
        <end position="294"/>
    </location>
</feature>
<comment type="subcellular location">
    <subcellularLocation>
        <location evidence="8 9">Nucleus</location>
    </subcellularLocation>
</comment>
<proteinExistence type="predicted"/>
<keyword evidence="2 8" id="KW-0863">Zinc-finger</keyword>
<keyword evidence="1 9" id="KW-0479">Metal-binding</keyword>
<keyword evidence="11" id="KW-0732">Signal</keyword>